<name>A0ABZ0LZB2_9ACTN</name>
<feature type="region of interest" description="Disordered" evidence="6">
    <location>
        <begin position="33"/>
        <end position="305"/>
    </location>
</feature>
<gene>
    <name evidence="10" type="ORF">R2D22_23150</name>
</gene>
<evidence type="ECO:0000256" key="2">
    <source>
        <dbReference type="ARBA" id="ARBA00022475"/>
    </source>
</evidence>
<feature type="compositionally biased region" description="Low complexity" evidence="6">
    <location>
        <begin position="291"/>
        <end position="303"/>
    </location>
</feature>
<feature type="transmembrane region" description="Helical" evidence="7">
    <location>
        <begin position="443"/>
        <end position="464"/>
    </location>
</feature>
<dbReference type="PANTHER" id="PTHR36115:SF4">
    <property type="entry name" value="MEMBRANE PROTEIN"/>
    <property type="match status" value="1"/>
</dbReference>
<evidence type="ECO:0000256" key="1">
    <source>
        <dbReference type="ARBA" id="ARBA00004651"/>
    </source>
</evidence>
<dbReference type="InterPro" id="IPR051791">
    <property type="entry name" value="Pra-immunoreactive"/>
</dbReference>
<evidence type="ECO:0000256" key="3">
    <source>
        <dbReference type="ARBA" id="ARBA00022692"/>
    </source>
</evidence>
<keyword evidence="2" id="KW-1003">Cell membrane</keyword>
<evidence type="ECO:0000259" key="9">
    <source>
        <dbReference type="Pfam" id="PF10708"/>
    </source>
</evidence>
<dbReference type="Proteomes" id="UP001301731">
    <property type="component" value="Chromosome"/>
</dbReference>
<dbReference type="RefSeq" id="WP_318106571.1">
    <property type="nucleotide sequence ID" value="NZ_CP137573.1"/>
</dbReference>
<evidence type="ECO:0000256" key="5">
    <source>
        <dbReference type="ARBA" id="ARBA00023136"/>
    </source>
</evidence>
<evidence type="ECO:0000259" key="8">
    <source>
        <dbReference type="Pfam" id="PF06271"/>
    </source>
</evidence>
<keyword evidence="11" id="KW-1185">Reference proteome</keyword>
<feature type="domain" description="DUF2510" evidence="9">
    <location>
        <begin position="14"/>
        <end position="44"/>
    </location>
</feature>
<dbReference type="Pfam" id="PF10708">
    <property type="entry name" value="DUF2510"/>
    <property type="match status" value="1"/>
</dbReference>
<comment type="subcellular location">
    <subcellularLocation>
        <location evidence="1">Cell membrane</location>
        <topology evidence="1">Multi-pass membrane protein</topology>
    </subcellularLocation>
</comment>
<feature type="transmembrane region" description="Helical" evidence="7">
    <location>
        <begin position="380"/>
        <end position="404"/>
    </location>
</feature>
<organism evidence="10 11">
    <name type="scientific">Streptomyces solicathayae</name>
    <dbReference type="NCBI Taxonomy" id="3081768"/>
    <lineage>
        <taxon>Bacteria</taxon>
        <taxon>Bacillati</taxon>
        <taxon>Actinomycetota</taxon>
        <taxon>Actinomycetes</taxon>
        <taxon>Kitasatosporales</taxon>
        <taxon>Streptomycetaceae</taxon>
        <taxon>Streptomyces</taxon>
    </lineage>
</organism>
<evidence type="ECO:0000313" key="10">
    <source>
        <dbReference type="EMBL" id="WOX24119.1"/>
    </source>
</evidence>
<accession>A0ABZ0LZB2</accession>
<dbReference type="InterPro" id="IPR018929">
    <property type="entry name" value="DUF2510"/>
</dbReference>
<feature type="domain" description="RDD" evidence="8">
    <location>
        <begin position="328"/>
        <end position="477"/>
    </location>
</feature>
<dbReference type="PANTHER" id="PTHR36115">
    <property type="entry name" value="PROLINE-RICH ANTIGEN HOMOLOG-RELATED"/>
    <property type="match status" value="1"/>
</dbReference>
<feature type="compositionally biased region" description="Pro residues" evidence="6">
    <location>
        <begin position="50"/>
        <end position="61"/>
    </location>
</feature>
<feature type="compositionally biased region" description="Low complexity" evidence="6">
    <location>
        <begin position="235"/>
        <end position="271"/>
    </location>
</feature>
<reference evidence="10 11" key="1">
    <citation type="submission" date="2023-10" db="EMBL/GenBank/DDBJ databases">
        <title>The genome sequence of Streptomyces sp. HUAS YS2.</title>
        <authorList>
            <person name="Mo P."/>
        </authorList>
    </citation>
    <scope>NUCLEOTIDE SEQUENCE [LARGE SCALE GENOMIC DNA]</scope>
    <source>
        <strain evidence="10 11">HUAS YS2</strain>
    </source>
</reference>
<evidence type="ECO:0000256" key="4">
    <source>
        <dbReference type="ARBA" id="ARBA00022989"/>
    </source>
</evidence>
<keyword evidence="3 7" id="KW-0812">Transmembrane</keyword>
<dbReference type="Pfam" id="PF06271">
    <property type="entry name" value="RDD"/>
    <property type="match status" value="1"/>
</dbReference>
<feature type="transmembrane region" description="Helical" evidence="7">
    <location>
        <begin position="342"/>
        <end position="360"/>
    </location>
</feature>
<evidence type="ECO:0000256" key="6">
    <source>
        <dbReference type="SAM" id="MobiDB-lite"/>
    </source>
</evidence>
<evidence type="ECO:0000256" key="7">
    <source>
        <dbReference type="SAM" id="Phobius"/>
    </source>
</evidence>
<keyword evidence="5 7" id="KW-0472">Membrane</keyword>
<protein>
    <submittedName>
        <fullName evidence="10">RDD family protein</fullName>
    </submittedName>
</protein>
<evidence type="ECO:0000313" key="11">
    <source>
        <dbReference type="Proteomes" id="UP001301731"/>
    </source>
</evidence>
<sequence>MATPPGGGGEVPQAGYYPDPSIPGYVRYWNGAAWVPGTSRPAPKDGEAMPAPPASAMPPAPVLASPAAPTPTPAPRPAVDETGPVFLDEEPADEVRPEPASAWQADASRQSGFGGERDQKVSWGSPEAADPRAALADPRTPADRTPSDRAPSGNPAPSPAPAAEPAAPSRRIAGTVPGSGVVPADPTGGALPGVRQTQPGSDAPEGTVAIRRRPAGDDSGTMTIRALGGPQAGKAPQVPAQAQQAQQQAQAAAQAPAPQAQQAPAPVAAPVTTGPGGGSPSWAQQVHRLAQPDAAAAQQQQQPVTPWKPVVEDPFLKAAQAQAAARPAGLGRRFAARLIDSVLLGALAGAASFPFVTQALDHIADKIETAKQSGTTVQVWLLDGTTSVQFGIALAVFLVLGLLYEVLPTAKWGWTAGKKVCGLEVRDIEAHQPPTFGASLRRWLVYSVLGLLAIGVVNVLWCLFDRPWRQCWHDKAARTFVAGK</sequence>
<dbReference type="InterPro" id="IPR010432">
    <property type="entry name" value="RDD"/>
</dbReference>
<dbReference type="EMBL" id="CP137573">
    <property type="protein sequence ID" value="WOX24119.1"/>
    <property type="molecule type" value="Genomic_DNA"/>
</dbReference>
<proteinExistence type="predicted"/>
<keyword evidence="4 7" id="KW-1133">Transmembrane helix</keyword>